<dbReference type="eggNOG" id="COG0405">
    <property type="taxonomic scope" value="Bacteria"/>
</dbReference>
<proteinExistence type="predicted"/>
<dbReference type="InterPro" id="IPR043137">
    <property type="entry name" value="GGT_ssub_C"/>
</dbReference>
<dbReference type="STRING" id="1280950.HJO_13341"/>
<evidence type="ECO:0000256" key="1">
    <source>
        <dbReference type="SAM" id="MobiDB-lite"/>
    </source>
</evidence>
<feature type="signal peptide" evidence="2">
    <location>
        <begin position="1"/>
        <end position="25"/>
    </location>
</feature>
<dbReference type="PANTHER" id="PTHR43881">
    <property type="entry name" value="GAMMA-GLUTAMYLTRANSPEPTIDASE (AFU_ORTHOLOGUE AFUA_4G13580)"/>
    <property type="match status" value="1"/>
</dbReference>
<sequence length="690" mass="73775">MMKPILTGAAMLLAVSCASLTPTDAGDDALAPVADTAPPASVETADIAPGPGDRMPAGHPIGVRSAVVAPHAAAATAHPLATQTALDVMKAGGSAMDAAIAANAMLGLVEPTANGIGGDLFAIVWDPTTQQLYGYNGSGRSAMGATLADVQAKADTYMDGKEIPPFGTAPVTVPGTVDAWFALHEKFGRRPINMDLEPAIRYARAGAPVPEVISYYWSFGPKRFEPAFESGMLEEYDNAKKTYFSPMPHEGSLFTNPDLANTLERIALRGRDEFYKGDTAHVMGAYFERIGGPLRYEDFAAHTGEWVEPVCVTYREDTKVCELPPNTQGIAALQMLQMLEKFDLRSMGFGSADSIMAQVEAKRLAFVDRARGYADPAYSDIDADQFLNPAYARLRASAIDLNQANADVNKVPGYLPHAADSAAEQLRIEQFQAKLGETETALAQDGLTQEEQTALERTRAWLDARLAEADAKLKDGDTTYLTVTDSDGMMVSLIQSNYRGMGSGLVADGLGFMFQDRGQLFSLDPAHPNVFAPGKRPFHTIIPAFAFRKDMPGCQARAVPIEQACPFEPWLSFGLMGGGMQPQGHVQVILNLVDFDMGLQEAGDAARWEHTGGCEPTNALDGDACEADIGVVHLESGIPPATRAELEARGHTVECCSANAGGYQAIMRDFDSGAWIAATEMRKDGAADGY</sequence>
<dbReference type="EMBL" id="ARYK01000006">
    <property type="protein sequence ID" value="KCZ90838.1"/>
    <property type="molecule type" value="Genomic_DNA"/>
</dbReference>
<dbReference type="Proteomes" id="UP000025171">
    <property type="component" value="Unassembled WGS sequence"/>
</dbReference>
<dbReference type="Gene3D" id="1.10.246.130">
    <property type="match status" value="1"/>
</dbReference>
<evidence type="ECO:0000313" key="3">
    <source>
        <dbReference type="EMBL" id="KCZ90838.1"/>
    </source>
</evidence>
<reference evidence="3 4" key="1">
    <citation type="journal article" date="2014" name="Antonie Van Leeuwenhoek">
        <title>Hyphomonas beringensis sp. nov. and Hyphomonas chukchiensis sp. nov., isolated from surface seawater of the Bering Sea and Chukchi Sea.</title>
        <authorList>
            <person name="Li C."/>
            <person name="Lai Q."/>
            <person name="Li G."/>
            <person name="Dong C."/>
            <person name="Wang J."/>
            <person name="Liao Y."/>
            <person name="Shao Z."/>
        </authorList>
    </citation>
    <scope>NUCLEOTIDE SEQUENCE [LARGE SCALE GENOMIC DNA]</scope>
    <source>
        <strain evidence="3 4">MHS-2</strain>
    </source>
</reference>
<organism evidence="3 4">
    <name type="scientific">Hyphomonas johnsonii MHS-2</name>
    <dbReference type="NCBI Taxonomy" id="1280950"/>
    <lineage>
        <taxon>Bacteria</taxon>
        <taxon>Pseudomonadati</taxon>
        <taxon>Pseudomonadota</taxon>
        <taxon>Alphaproteobacteria</taxon>
        <taxon>Hyphomonadales</taxon>
        <taxon>Hyphomonadaceae</taxon>
        <taxon>Hyphomonas</taxon>
    </lineage>
</organism>
<dbReference type="Pfam" id="PF01019">
    <property type="entry name" value="G_glu_transpept"/>
    <property type="match status" value="1"/>
</dbReference>
<dbReference type="PROSITE" id="PS51257">
    <property type="entry name" value="PROKAR_LIPOPROTEIN"/>
    <property type="match status" value="1"/>
</dbReference>
<evidence type="ECO:0000256" key="2">
    <source>
        <dbReference type="SAM" id="SignalP"/>
    </source>
</evidence>
<protein>
    <submittedName>
        <fullName evidence="3">Gamma-glutamyltransferase</fullName>
    </submittedName>
</protein>
<dbReference type="GO" id="GO:0016740">
    <property type="term" value="F:transferase activity"/>
    <property type="evidence" value="ECO:0007669"/>
    <property type="project" value="UniProtKB-KW"/>
</dbReference>
<dbReference type="OrthoDB" id="9781342at2"/>
<dbReference type="InterPro" id="IPR029055">
    <property type="entry name" value="Ntn_hydrolases_N"/>
</dbReference>
<comment type="caution">
    <text evidence="3">The sequence shown here is derived from an EMBL/GenBank/DDBJ whole genome shotgun (WGS) entry which is preliminary data.</text>
</comment>
<dbReference type="PRINTS" id="PR01210">
    <property type="entry name" value="GGTRANSPTASE"/>
</dbReference>
<keyword evidence="2" id="KW-0732">Signal</keyword>
<dbReference type="PANTHER" id="PTHR43881:SF1">
    <property type="entry name" value="GAMMA-GLUTAMYLTRANSPEPTIDASE (AFU_ORTHOLOGUE AFUA_4G13580)"/>
    <property type="match status" value="1"/>
</dbReference>
<feature type="chain" id="PRO_5001572498" evidence="2">
    <location>
        <begin position="26"/>
        <end position="690"/>
    </location>
</feature>
<dbReference type="AlphaFoldDB" id="A0A059FK22"/>
<accession>A0A059FK22</accession>
<dbReference type="PATRIC" id="fig|1280950.3.peg.2678"/>
<name>A0A059FK22_9PROT</name>
<dbReference type="InterPro" id="IPR043138">
    <property type="entry name" value="GGT_lsub"/>
</dbReference>
<gene>
    <name evidence="3" type="ORF">HJO_13341</name>
</gene>
<dbReference type="InterPro" id="IPR052896">
    <property type="entry name" value="GGT-like_enzyme"/>
</dbReference>
<dbReference type="RefSeq" id="WP_035617632.1">
    <property type="nucleotide sequence ID" value="NZ_ARYK01000006.1"/>
</dbReference>
<feature type="region of interest" description="Disordered" evidence="1">
    <location>
        <begin position="32"/>
        <end position="52"/>
    </location>
</feature>
<keyword evidence="4" id="KW-1185">Reference proteome</keyword>
<dbReference type="SUPFAM" id="SSF56235">
    <property type="entry name" value="N-terminal nucleophile aminohydrolases (Ntn hydrolases)"/>
    <property type="match status" value="1"/>
</dbReference>
<dbReference type="Gene3D" id="3.60.20.40">
    <property type="match status" value="1"/>
</dbReference>
<evidence type="ECO:0000313" key="4">
    <source>
        <dbReference type="Proteomes" id="UP000025171"/>
    </source>
</evidence>
<keyword evidence="3" id="KW-0808">Transferase</keyword>